<dbReference type="PATRIC" id="fig|1246955.3.peg.265"/>
<evidence type="ECO:0000256" key="3">
    <source>
        <dbReference type="ARBA" id="ARBA00022741"/>
    </source>
</evidence>
<gene>
    <name evidence="6" type="primary">MCYN0292</name>
    <name evidence="6" type="ordered locus">MCYN_0292</name>
</gene>
<dbReference type="GO" id="GO:0005524">
    <property type="term" value="F:ATP binding"/>
    <property type="evidence" value="ECO:0007669"/>
    <property type="project" value="UniProtKB-KW"/>
</dbReference>
<protein>
    <submittedName>
        <fullName evidence="6">ABC-type dipeptide/oligopeptide/nickel transport ATP-binding protein DppF</fullName>
    </submittedName>
</protein>
<dbReference type="Gene3D" id="3.40.50.300">
    <property type="entry name" value="P-loop containing nucleotide triphosphate hydrolases"/>
    <property type="match status" value="1"/>
</dbReference>
<dbReference type="InterPro" id="IPR013563">
    <property type="entry name" value="Oligopep_ABC_C"/>
</dbReference>
<dbReference type="SUPFAM" id="SSF52540">
    <property type="entry name" value="P-loop containing nucleoside triphosphate hydrolases"/>
    <property type="match status" value="1"/>
</dbReference>
<dbReference type="RefSeq" id="WP_015287154.1">
    <property type="nucleotide sequence ID" value="NC_019949.1"/>
</dbReference>
<keyword evidence="7" id="KW-1185">Reference proteome</keyword>
<dbReference type="InterPro" id="IPR027417">
    <property type="entry name" value="P-loop_NTPase"/>
</dbReference>
<evidence type="ECO:0000313" key="6">
    <source>
        <dbReference type="EMBL" id="CCP24024.1"/>
    </source>
</evidence>
<reference evidence="7" key="1">
    <citation type="journal article" date="2013" name="Genome Announc.">
        <title>Complete genome sequence of Mycoplasma cynos strain C142.</title>
        <authorList>
            <person name="Walker C.A."/>
            <person name="Mannering S.A."/>
            <person name="Shields S."/>
            <person name="Blake D.P."/>
            <person name="Brownlie J."/>
        </authorList>
    </citation>
    <scope>NUCLEOTIDE SEQUENCE [LARGE SCALE GENOMIC DNA]</scope>
    <source>
        <strain evidence="7">C142</strain>
    </source>
</reference>
<dbReference type="GeneID" id="74931905"/>
<dbReference type="InterPro" id="IPR003439">
    <property type="entry name" value="ABC_transporter-like_ATP-bd"/>
</dbReference>
<dbReference type="PROSITE" id="PS50893">
    <property type="entry name" value="ABC_TRANSPORTER_2"/>
    <property type="match status" value="1"/>
</dbReference>
<dbReference type="SMART" id="SM00382">
    <property type="entry name" value="AAA"/>
    <property type="match status" value="1"/>
</dbReference>
<comment type="similarity">
    <text evidence="1">Belongs to the ABC transporter superfamily.</text>
</comment>
<organism evidence="6 7">
    <name type="scientific">Mycoplasmopsis cynos (strain C142)</name>
    <name type="common">Mycoplasma cynos</name>
    <dbReference type="NCBI Taxonomy" id="1246955"/>
    <lineage>
        <taxon>Bacteria</taxon>
        <taxon>Bacillati</taxon>
        <taxon>Mycoplasmatota</taxon>
        <taxon>Mycoplasmoidales</taxon>
        <taxon>Metamycoplasmataceae</taxon>
        <taxon>Mycoplasmopsis</taxon>
    </lineage>
</organism>
<dbReference type="GO" id="GO:0055085">
    <property type="term" value="P:transmembrane transport"/>
    <property type="evidence" value="ECO:0007669"/>
    <property type="project" value="UniProtKB-ARBA"/>
</dbReference>
<dbReference type="HOGENOM" id="CLU_000604_1_23_14"/>
<dbReference type="EMBL" id="HF559394">
    <property type="protein sequence ID" value="CCP24024.1"/>
    <property type="molecule type" value="Genomic_DNA"/>
</dbReference>
<keyword evidence="3" id="KW-0547">Nucleotide-binding</keyword>
<dbReference type="InterPro" id="IPR003593">
    <property type="entry name" value="AAA+_ATPase"/>
</dbReference>
<dbReference type="PROSITE" id="PS00211">
    <property type="entry name" value="ABC_TRANSPORTER_1"/>
    <property type="match status" value="1"/>
</dbReference>
<evidence type="ECO:0000256" key="1">
    <source>
        <dbReference type="ARBA" id="ARBA00005417"/>
    </source>
</evidence>
<evidence type="ECO:0000256" key="2">
    <source>
        <dbReference type="ARBA" id="ARBA00022448"/>
    </source>
</evidence>
<dbReference type="Proteomes" id="UP000010466">
    <property type="component" value="Chromosome"/>
</dbReference>
<dbReference type="AlphaFoldDB" id="L0RUI0"/>
<evidence type="ECO:0000313" key="7">
    <source>
        <dbReference type="Proteomes" id="UP000010466"/>
    </source>
</evidence>
<dbReference type="Pfam" id="PF00005">
    <property type="entry name" value="ABC_tran"/>
    <property type="match status" value="1"/>
</dbReference>
<sequence>MNMDQQINKETVTYVEKKFPFRKIKHVRYQTKGVEQMLQTPKGKNILASLRNVDITYGSGLKAFRAVTDINLNIYEGEVLGLVGESGSGKSTLGRSLVSLVPYSFGEIKLLNRVLPKKLFRGFKFGKRLKEYKEIDNFLVNKLQMIFQDPANSLNPHANVETIVSEGLKNTKKAKEIWIYNNDQATLKEVYKKIDPEKYQNEFYGTYLKTLNKEVYENEFVAYESIYVKLINKIKEYNLIEALEILNTKHLERLEMNKLTEKEARKLLVRDILISVGLDESVLRRYPLEFSGGQQQRIGISRAVVLRPQLLIADEPISALDVSIQAQVVNIFNELKEKYNLTILFIAHDLRMVEYISDRIAVMNKGRILEVGKTEEIMKHSLHPYTKSLLDAVPSIKSKKGRLIGYVYDPKMHNYTHENQPEWIKINDDHFVLGTKQEVESWKQGKY</sequence>
<feature type="domain" description="ABC transporter" evidence="5">
    <location>
        <begin position="50"/>
        <end position="390"/>
    </location>
</feature>
<dbReference type="eggNOG" id="COG0444">
    <property type="taxonomic scope" value="Bacteria"/>
</dbReference>
<keyword evidence="2" id="KW-0813">Transport</keyword>
<dbReference type="PANTHER" id="PTHR43776:SF7">
    <property type="entry name" value="D,D-DIPEPTIDE TRANSPORT ATP-BINDING PROTEIN DDPF-RELATED"/>
    <property type="match status" value="1"/>
</dbReference>
<proteinExistence type="inferred from homology"/>
<accession>L0RUI0</accession>
<evidence type="ECO:0000259" key="5">
    <source>
        <dbReference type="PROSITE" id="PS50893"/>
    </source>
</evidence>
<dbReference type="GO" id="GO:0016887">
    <property type="term" value="F:ATP hydrolysis activity"/>
    <property type="evidence" value="ECO:0007669"/>
    <property type="project" value="InterPro"/>
</dbReference>
<dbReference type="InterPro" id="IPR050319">
    <property type="entry name" value="ABC_transp_ATP-bind"/>
</dbReference>
<dbReference type="GO" id="GO:0015833">
    <property type="term" value="P:peptide transport"/>
    <property type="evidence" value="ECO:0007669"/>
    <property type="project" value="InterPro"/>
</dbReference>
<evidence type="ECO:0000256" key="4">
    <source>
        <dbReference type="ARBA" id="ARBA00022840"/>
    </source>
</evidence>
<dbReference type="KEGG" id="mcy:MCYN_0292"/>
<name>L0RUI0_MYCC1</name>
<keyword evidence="4 6" id="KW-0067">ATP-binding</keyword>
<dbReference type="PANTHER" id="PTHR43776">
    <property type="entry name" value="TRANSPORT ATP-BINDING PROTEIN"/>
    <property type="match status" value="1"/>
</dbReference>
<dbReference type="CDD" id="cd03257">
    <property type="entry name" value="ABC_NikE_OppD_transporters"/>
    <property type="match status" value="1"/>
</dbReference>
<dbReference type="STRING" id="1246955.MCYN_0292"/>
<dbReference type="Pfam" id="PF08352">
    <property type="entry name" value="oligo_HPY"/>
    <property type="match status" value="1"/>
</dbReference>
<dbReference type="InterPro" id="IPR017871">
    <property type="entry name" value="ABC_transporter-like_CS"/>
</dbReference>